<name>A0A2P2Q8A1_RHIMU</name>
<reference evidence="1" key="1">
    <citation type="submission" date="2018-02" db="EMBL/GenBank/DDBJ databases">
        <title>Rhizophora mucronata_Transcriptome.</title>
        <authorList>
            <person name="Meera S.P."/>
            <person name="Sreeshan A."/>
            <person name="Augustine A."/>
        </authorList>
    </citation>
    <scope>NUCLEOTIDE SEQUENCE</scope>
    <source>
        <tissue evidence="1">Leaf</tissue>
    </source>
</reference>
<dbReference type="EMBL" id="GGEC01082690">
    <property type="protein sequence ID" value="MBX63174.1"/>
    <property type="molecule type" value="Transcribed_RNA"/>
</dbReference>
<proteinExistence type="predicted"/>
<dbReference type="AlphaFoldDB" id="A0A2P2Q8A1"/>
<evidence type="ECO:0000313" key="1">
    <source>
        <dbReference type="EMBL" id="MBX63174.1"/>
    </source>
</evidence>
<protein>
    <submittedName>
        <fullName evidence="1">Uncharacterized protein</fullName>
    </submittedName>
</protein>
<accession>A0A2P2Q8A1</accession>
<organism evidence="1">
    <name type="scientific">Rhizophora mucronata</name>
    <name type="common">Asiatic mangrove</name>
    <dbReference type="NCBI Taxonomy" id="61149"/>
    <lineage>
        <taxon>Eukaryota</taxon>
        <taxon>Viridiplantae</taxon>
        <taxon>Streptophyta</taxon>
        <taxon>Embryophyta</taxon>
        <taxon>Tracheophyta</taxon>
        <taxon>Spermatophyta</taxon>
        <taxon>Magnoliopsida</taxon>
        <taxon>eudicotyledons</taxon>
        <taxon>Gunneridae</taxon>
        <taxon>Pentapetalae</taxon>
        <taxon>rosids</taxon>
        <taxon>fabids</taxon>
        <taxon>Malpighiales</taxon>
        <taxon>Rhizophoraceae</taxon>
        <taxon>Rhizophora</taxon>
    </lineage>
</organism>
<sequence>MNFNHRVKSINVTHKIDILSQDNTKVMGKKEKQRFSFHEQVHNSQIGGEK</sequence>